<evidence type="ECO:0000313" key="2">
    <source>
        <dbReference type="Proteomes" id="UP000179270"/>
    </source>
</evidence>
<comment type="caution">
    <text evidence="1">The sequence shown here is derived from an EMBL/GenBank/DDBJ whole genome shotgun (WGS) entry which is preliminary data.</text>
</comment>
<name>A0A1F7IF43_9BACT</name>
<reference evidence="1 2" key="1">
    <citation type="journal article" date="2016" name="Nat. Commun.">
        <title>Thousands of microbial genomes shed light on interconnected biogeochemical processes in an aquifer system.</title>
        <authorList>
            <person name="Anantharaman K."/>
            <person name="Brown C.T."/>
            <person name="Hug L.A."/>
            <person name="Sharon I."/>
            <person name="Castelle C.J."/>
            <person name="Probst A.J."/>
            <person name="Thomas B.C."/>
            <person name="Singh A."/>
            <person name="Wilkins M.J."/>
            <person name="Karaoz U."/>
            <person name="Brodie E.L."/>
            <person name="Williams K.H."/>
            <person name="Hubbard S.S."/>
            <person name="Banfield J.F."/>
        </authorList>
    </citation>
    <scope>NUCLEOTIDE SEQUENCE [LARGE SCALE GENOMIC DNA]</scope>
</reference>
<gene>
    <name evidence="1" type="ORF">A3A74_04720</name>
</gene>
<evidence type="ECO:0000313" key="1">
    <source>
        <dbReference type="EMBL" id="OGK41972.1"/>
    </source>
</evidence>
<dbReference type="Proteomes" id="UP000179270">
    <property type="component" value="Unassembled WGS sequence"/>
</dbReference>
<protein>
    <submittedName>
        <fullName evidence="1">Uncharacterized protein</fullName>
    </submittedName>
</protein>
<sequence>MQQIRITRTPELDKVFAYLQMKYRLLSEAEIVKVLLSEVYFRDVLSRKKEVDKEVRRAYELLKQEGVKLSDKFLAKRGIKKEKLTEEDFYKLLENV</sequence>
<dbReference type="EMBL" id="MGAF01000014">
    <property type="protein sequence ID" value="OGK41972.1"/>
    <property type="molecule type" value="Genomic_DNA"/>
</dbReference>
<organism evidence="1 2">
    <name type="scientific">Candidatus Roizmanbacteria bacterium RIFCSPLOWO2_01_FULL_35_13</name>
    <dbReference type="NCBI Taxonomy" id="1802055"/>
    <lineage>
        <taxon>Bacteria</taxon>
        <taxon>Candidatus Roizmaniibacteriota</taxon>
    </lineage>
</organism>
<accession>A0A1F7IF43</accession>
<dbReference type="AlphaFoldDB" id="A0A1F7IF43"/>
<dbReference type="STRING" id="1802055.A3A74_04720"/>
<proteinExistence type="predicted"/>